<keyword evidence="3" id="KW-0539">Nucleus</keyword>
<dbReference type="PANTHER" id="PTHR12687:SF8">
    <property type="entry name" value="PROTEIN REBELOTE"/>
    <property type="match status" value="1"/>
</dbReference>
<dbReference type="GO" id="GO:0005730">
    <property type="term" value="C:nucleolus"/>
    <property type="evidence" value="ECO:0007669"/>
    <property type="project" value="TreeGrafter"/>
</dbReference>
<evidence type="ECO:0000256" key="2">
    <source>
        <dbReference type="ARBA" id="ARBA00005907"/>
    </source>
</evidence>
<name>A0AAP0E886_9MAGN</name>
<protein>
    <submittedName>
        <fullName evidence="4">Uncharacterized protein</fullName>
    </submittedName>
</protein>
<dbReference type="EMBL" id="JBBNAE010000011">
    <property type="protein sequence ID" value="KAK9086132.1"/>
    <property type="molecule type" value="Genomic_DNA"/>
</dbReference>
<dbReference type="GO" id="GO:0005654">
    <property type="term" value="C:nucleoplasm"/>
    <property type="evidence" value="ECO:0007669"/>
    <property type="project" value="TreeGrafter"/>
</dbReference>
<dbReference type="PANTHER" id="PTHR12687">
    <property type="entry name" value="NUCLEOLAR COMPLEX 2 AND RAD4-RELATED"/>
    <property type="match status" value="1"/>
</dbReference>
<reference evidence="4 5" key="1">
    <citation type="submission" date="2024-01" db="EMBL/GenBank/DDBJ databases">
        <title>Genome assemblies of Stephania.</title>
        <authorList>
            <person name="Yang L."/>
        </authorList>
    </citation>
    <scope>NUCLEOTIDE SEQUENCE [LARGE SCALE GENOMIC DNA]</scope>
    <source>
        <strain evidence="4">QJT</strain>
        <tissue evidence="4">Leaf</tissue>
    </source>
</reference>
<dbReference type="Proteomes" id="UP001417504">
    <property type="component" value="Unassembled WGS sequence"/>
</dbReference>
<dbReference type="GO" id="GO:0042273">
    <property type="term" value="P:ribosomal large subunit biogenesis"/>
    <property type="evidence" value="ECO:0007669"/>
    <property type="project" value="TreeGrafter"/>
</dbReference>
<dbReference type="AlphaFoldDB" id="A0AAP0E886"/>
<evidence type="ECO:0000313" key="5">
    <source>
        <dbReference type="Proteomes" id="UP001417504"/>
    </source>
</evidence>
<comment type="subcellular location">
    <subcellularLocation>
        <location evidence="1">Nucleus</location>
    </subcellularLocation>
</comment>
<dbReference type="InterPro" id="IPR005343">
    <property type="entry name" value="Noc2"/>
</dbReference>
<comment type="similarity">
    <text evidence="2">Belongs to the NOC2 family.</text>
</comment>
<evidence type="ECO:0000256" key="1">
    <source>
        <dbReference type="ARBA" id="ARBA00004123"/>
    </source>
</evidence>
<evidence type="ECO:0000256" key="3">
    <source>
        <dbReference type="ARBA" id="ARBA00023242"/>
    </source>
</evidence>
<dbReference type="GO" id="GO:0030691">
    <property type="term" value="C:Noc2p-Noc3p complex"/>
    <property type="evidence" value="ECO:0007669"/>
    <property type="project" value="TreeGrafter"/>
</dbReference>
<accession>A0AAP0E886</accession>
<keyword evidence="5" id="KW-1185">Reference proteome</keyword>
<dbReference type="GO" id="GO:0030690">
    <property type="term" value="C:Noc1p-Noc2p complex"/>
    <property type="evidence" value="ECO:0007669"/>
    <property type="project" value="TreeGrafter"/>
</dbReference>
<evidence type="ECO:0000313" key="4">
    <source>
        <dbReference type="EMBL" id="KAK9086132.1"/>
    </source>
</evidence>
<gene>
    <name evidence="4" type="ORF">Sjap_026543</name>
</gene>
<sequence length="318" mass="35931">MKQEGHSSRQPLLERAQEWLKISVCSIEEMGKLGKKARKFAKKNLQSVHKRRRKVNSMIKRKHFSKDRGDVEDQVEKTQFKLSRRDSEIVLDDLSLDYIFNEDANDAIGVGSESDGYLSEEPEFTKFLESHSNFCWQFRGEGALSDVESELSDVEIVAAKKDNSNRIKGRALTNSSIDFWCQLIMAEQNFSVLPNLLNAYRTACLYGSDGGIIGASSDMILNTGVLSKVIMFVLHEASGIFQRLLGISASSSKVEMMIDLKKNSKWQTVRPLVKSFLRSSLYLLNHVTDSEILVFTLTQLRAAIIFYAGFSISNAETY</sequence>
<organism evidence="4 5">
    <name type="scientific">Stephania japonica</name>
    <dbReference type="NCBI Taxonomy" id="461633"/>
    <lineage>
        <taxon>Eukaryota</taxon>
        <taxon>Viridiplantae</taxon>
        <taxon>Streptophyta</taxon>
        <taxon>Embryophyta</taxon>
        <taxon>Tracheophyta</taxon>
        <taxon>Spermatophyta</taxon>
        <taxon>Magnoliopsida</taxon>
        <taxon>Ranunculales</taxon>
        <taxon>Menispermaceae</taxon>
        <taxon>Menispermoideae</taxon>
        <taxon>Cissampelideae</taxon>
        <taxon>Stephania</taxon>
    </lineage>
</organism>
<comment type="caution">
    <text evidence="4">The sequence shown here is derived from an EMBL/GenBank/DDBJ whole genome shotgun (WGS) entry which is preliminary data.</text>
</comment>
<proteinExistence type="inferred from homology"/>